<dbReference type="Proteomes" id="UP000323300">
    <property type="component" value="Unassembled WGS sequence"/>
</dbReference>
<dbReference type="InterPro" id="IPR011044">
    <property type="entry name" value="Quino_amine_DH_bsu"/>
</dbReference>
<organism evidence="1 2">
    <name type="scientific">Neomesorhizobium albiziae</name>
    <dbReference type="NCBI Taxonomy" id="335020"/>
    <lineage>
        <taxon>Bacteria</taxon>
        <taxon>Pseudomonadati</taxon>
        <taxon>Pseudomonadota</taxon>
        <taxon>Alphaproteobacteria</taxon>
        <taxon>Hyphomicrobiales</taxon>
        <taxon>Phyllobacteriaceae</taxon>
        <taxon>Neomesorhizobium</taxon>
    </lineage>
</organism>
<dbReference type="AlphaFoldDB" id="A0A1I4FFD0"/>
<evidence type="ECO:0000313" key="2">
    <source>
        <dbReference type="Proteomes" id="UP000323300"/>
    </source>
</evidence>
<gene>
    <name evidence="1" type="ORF">SAMN04488498_14512</name>
</gene>
<dbReference type="OrthoDB" id="7209000at2"/>
<reference evidence="1 2" key="1">
    <citation type="submission" date="2016-10" db="EMBL/GenBank/DDBJ databases">
        <authorList>
            <person name="Varghese N."/>
            <person name="Submissions S."/>
        </authorList>
    </citation>
    <scope>NUCLEOTIDE SEQUENCE [LARGE SCALE GENOMIC DNA]</scope>
    <source>
        <strain evidence="1 2">DSM 21822</strain>
    </source>
</reference>
<dbReference type="EMBL" id="FOSL01000045">
    <property type="protein sequence ID" value="SFL16654.1"/>
    <property type="molecule type" value="Genomic_DNA"/>
</dbReference>
<keyword evidence="2" id="KW-1185">Reference proteome</keyword>
<proteinExistence type="predicted"/>
<protein>
    <submittedName>
        <fullName evidence="1">Uncharacterized protein</fullName>
    </submittedName>
</protein>
<dbReference type="RefSeq" id="WP_149764298.1">
    <property type="nucleotide sequence ID" value="NZ_BSPE01000042.1"/>
</dbReference>
<dbReference type="Gene3D" id="2.130.10.10">
    <property type="entry name" value="YVTN repeat-like/Quinoprotein amine dehydrogenase"/>
    <property type="match status" value="1"/>
</dbReference>
<dbReference type="InterPro" id="IPR015943">
    <property type="entry name" value="WD40/YVTN_repeat-like_dom_sf"/>
</dbReference>
<evidence type="ECO:0000313" key="1">
    <source>
        <dbReference type="EMBL" id="SFL16654.1"/>
    </source>
</evidence>
<sequence length="105" mass="11733">MCRAKGSTKHFDANKDALFSHAERDGDSWLFISYGCGDWRPGGYQPIVYHPRSGALFASMHSGRDLSDRLHRRTPTLCAINPIDATVIRYTAAAGFVLTETMSRR</sequence>
<accession>A0A1I4FFD0</accession>
<dbReference type="SUPFAM" id="SSF50969">
    <property type="entry name" value="YVTN repeat-like/Quinoprotein amine dehydrogenase"/>
    <property type="match status" value="1"/>
</dbReference>
<name>A0A1I4FFD0_9HYPH</name>